<dbReference type="RefSeq" id="WP_204817455.1">
    <property type="nucleotide sequence ID" value="NZ_JANHOF010000002.1"/>
</dbReference>
<gene>
    <name evidence="1" type="ORF">ACFFJ8_31755</name>
</gene>
<protein>
    <submittedName>
        <fullName evidence="1">Uncharacterized protein</fullName>
    </submittedName>
</protein>
<dbReference type="Proteomes" id="UP001589818">
    <property type="component" value="Unassembled WGS sequence"/>
</dbReference>
<proteinExistence type="predicted"/>
<evidence type="ECO:0000313" key="1">
    <source>
        <dbReference type="EMBL" id="MFC0395933.1"/>
    </source>
</evidence>
<dbReference type="EMBL" id="JBHLVF010000047">
    <property type="protein sequence ID" value="MFC0395933.1"/>
    <property type="molecule type" value="Genomic_DNA"/>
</dbReference>
<keyword evidence="2" id="KW-1185">Reference proteome</keyword>
<organism evidence="1 2">
    <name type="scientific">Paenibacillus mendelii</name>
    <dbReference type="NCBI Taxonomy" id="206163"/>
    <lineage>
        <taxon>Bacteria</taxon>
        <taxon>Bacillati</taxon>
        <taxon>Bacillota</taxon>
        <taxon>Bacilli</taxon>
        <taxon>Bacillales</taxon>
        <taxon>Paenibacillaceae</taxon>
        <taxon>Paenibacillus</taxon>
    </lineage>
</organism>
<evidence type="ECO:0000313" key="2">
    <source>
        <dbReference type="Proteomes" id="UP001589818"/>
    </source>
</evidence>
<reference evidence="1 2" key="1">
    <citation type="submission" date="2024-09" db="EMBL/GenBank/DDBJ databases">
        <authorList>
            <person name="Sun Q."/>
            <person name="Mori K."/>
        </authorList>
    </citation>
    <scope>NUCLEOTIDE SEQUENCE [LARGE SCALE GENOMIC DNA]</scope>
    <source>
        <strain evidence="1 2">CCM 4839</strain>
    </source>
</reference>
<accession>A0ABV6JJ39</accession>
<name>A0ABV6JJ39_9BACL</name>
<comment type="caution">
    <text evidence="1">The sequence shown here is derived from an EMBL/GenBank/DDBJ whole genome shotgun (WGS) entry which is preliminary data.</text>
</comment>
<sequence>MEPFITASSRETLRDTELIVHGGTESVANAADETHPGSFELKHDGELFFTGAGWRFETSSGEEIPSNQSEATSLSSDGKRLPAGIIRMFRQPEENVHIIRAAMVGLYGKPLLKAERTWVMAMPHTMFIMDRVLADSPLKVHSDFELNNGDHRLTTKVAAETKLVLRRNAAGMKFFQVCALSGGTDNGSKLSIQIGPRNDLGHPYRSFSAEDRPPLEVPASRIRYASSQYRTDHVIVYAASMDGTDEIRDWHIIPITDRHFHVEPPAKSGGYSLELAERDAVIFRNHSEGRAYLVHEDVCSTL</sequence>